<dbReference type="GeneID" id="33568573"/>
<dbReference type="EMBL" id="MCFF01000035">
    <property type="protein sequence ID" value="ORZ09058.1"/>
    <property type="molecule type" value="Genomic_DNA"/>
</dbReference>
<dbReference type="RefSeq" id="XP_021878685.1">
    <property type="nucleotide sequence ID" value="XM_022026730.1"/>
</dbReference>
<comment type="caution">
    <text evidence="1">The sequence shown here is derived from an EMBL/GenBank/DDBJ whole genome shotgun (WGS) entry which is preliminary data.</text>
</comment>
<accession>A0A1Y2GF12</accession>
<organism evidence="1 2">
    <name type="scientific">Lobosporangium transversale</name>
    <dbReference type="NCBI Taxonomy" id="64571"/>
    <lineage>
        <taxon>Eukaryota</taxon>
        <taxon>Fungi</taxon>
        <taxon>Fungi incertae sedis</taxon>
        <taxon>Mucoromycota</taxon>
        <taxon>Mortierellomycotina</taxon>
        <taxon>Mortierellomycetes</taxon>
        <taxon>Mortierellales</taxon>
        <taxon>Mortierellaceae</taxon>
        <taxon>Lobosporangium</taxon>
    </lineage>
</organism>
<dbReference type="Gene3D" id="3.30.710.10">
    <property type="entry name" value="Potassium Channel Kv1.1, Chain A"/>
    <property type="match status" value="1"/>
</dbReference>
<reference evidence="1 2" key="1">
    <citation type="submission" date="2016-07" db="EMBL/GenBank/DDBJ databases">
        <title>Pervasive Adenine N6-methylation of Active Genes in Fungi.</title>
        <authorList>
            <consortium name="DOE Joint Genome Institute"/>
            <person name="Mondo S.J."/>
            <person name="Dannebaum R.O."/>
            <person name="Kuo R.C."/>
            <person name="Labutti K."/>
            <person name="Haridas S."/>
            <person name="Kuo A."/>
            <person name="Salamov A."/>
            <person name="Ahrendt S.R."/>
            <person name="Lipzen A."/>
            <person name="Sullivan W."/>
            <person name="Andreopoulos W.B."/>
            <person name="Clum A."/>
            <person name="Lindquist E."/>
            <person name="Daum C."/>
            <person name="Ramamoorthy G.K."/>
            <person name="Gryganskyi A."/>
            <person name="Culley D."/>
            <person name="Magnuson J.K."/>
            <person name="James T.Y."/>
            <person name="O'Malley M.A."/>
            <person name="Stajich J.E."/>
            <person name="Spatafora J.W."/>
            <person name="Visel A."/>
            <person name="Grigoriev I.V."/>
        </authorList>
    </citation>
    <scope>NUCLEOTIDE SEQUENCE [LARGE SCALE GENOMIC DNA]</scope>
    <source>
        <strain evidence="1 2">NRRL 3116</strain>
    </source>
</reference>
<sequence length="341" mass="38627">MTSFTLKEGHDTVLPIVCNELTESGPGSMVSCAINTIHKLTLTLVRRDAHLVVNVHIAKEVCQKCNDGKYIIPYESMHIVSHRNSMRPFRSVYMKANEFYKDGVKVSSDVELWAHRSILCRYKPFVDIIKRVPKPTKLSWIKDTNDMRTTEETLYSTCSTETNENFDNNPSDFAVVVVQKFSAATICAMLLYIYTGEVNLAVDTGKFAISKGNSCLRVSSSQGQYAKAIAPHSLESDVVWGFKDATWAELLAAAEEYGVADLKERCEREICDDINESNAFELLFKVGTRFEEVKNSVIAYIVFNMDSMFPKDSDPFAPYKDHPSCHDMMLEVMRQRAEYDP</sequence>
<gene>
    <name evidence="1" type="ORF">BCR41DRAFT_372969</name>
</gene>
<name>A0A1Y2GF12_9FUNG</name>
<keyword evidence="2" id="KW-1185">Reference proteome</keyword>
<evidence type="ECO:0008006" key="3">
    <source>
        <dbReference type="Google" id="ProtNLM"/>
    </source>
</evidence>
<protein>
    <recommendedName>
        <fullName evidence="3">BTB domain-containing protein</fullName>
    </recommendedName>
</protein>
<dbReference type="InterPro" id="IPR011333">
    <property type="entry name" value="SKP1/BTB/POZ_sf"/>
</dbReference>
<dbReference type="OrthoDB" id="6359816at2759"/>
<dbReference type="Proteomes" id="UP000193648">
    <property type="component" value="Unassembled WGS sequence"/>
</dbReference>
<dbReference type="SUPFAM" id="SSF54695">
    <property type="entry name" value="POZ domain"/>
    <property type="match status" value="1"/>
</dbReference>
<proteinExistence type="predicted"/>
<dbReference type="PANTHER" id="PTHR24413">
    <property type="entry name" value="SPECKLE-TYPE POZ PROTEIN"/>
    <property type="match status" value="1"/>
</dbReference>
<dbReference type="InParanoid" id="A0A1Y2GF12"/>
<evidence type="ECO:0000313" key="2">
    <source>
        <dbReference type="Proteomes" id="UP000193648"/>
    </source>
</evidence>
<evidence type="ECO:0000313" key="1">
    <source>
        <dbReference type="EMBL" id="ORZ09058.1"/>
    </source>
</evidence>
<dbReference type="AlphaFoldDB" id="A0A1Y2GF12"/>